<dbReference type="PROSITE" id="PS01283">
    <property type="entry name" value="TBOX_1"/>
    <property type="match status" value="1"/>
</dbReference>
<accession>A0A9Q0M2W0</accession>
<comment type="subcellular location">
    <subcellularLocation>
        <location evidence="1 6">Nucleus</location>
    </subcellularLocation>
</comment>
<name>A0A9Q0M2W0_BLOTA</name>
<dbReference type="EMBL" id="JAPWDV010000003">
    <property type="protein sequence ID" value="KAJ6216437.1"/>
    <property type="molecule type" value="Genomic_DNA"/>
</dbReference>
<dbReference type="InterPro" id="IPR046360">
    <property type="entry name" value="T-box_DNA-bd"/>
</dbReference>
<evidence type="ECO:0000313" key="9">
    <source>
        <dbReference type="EMBL" id="KAJ6216437.1"/>
    </source>
</evidence>
<keyword evidence="4" id="KW-0804">Transcription</keyword>
<dbReference type="Proteomes" id="UP001142055">
    <property type="component" value="Chromosome 3"/>
</dbReference>
<dbReference type="OMA" id="RASDLNY"/>
<gene>
    <name evidence="9" type="ORF">RDWZM_007594</name>
</gene>
<dbReference type="PANTHER" id="PTHR11267:SF181">
    <property type="entry name" value="OPTOMOTOR-BLIND PROTEIN"/>
    <property type="match status" value="1"/>
</dbReference>
<keyword evidence="5 6" id="KW-0539">Nucleus</keyword>
<evidence type="ECO:0000313" key="10">
    <source>
        <dbReference type="Proteomes" id="UP001142055"/>
    </source>
</evidence>
<feature type="domain" description="T-box" evidence="8">
    <location>
        <begin position="161"/>
        <end position="185"/>
    </location>
</feature>
<dbReference type="GO" id="GO:0005634">
    <property type="term" value="C:nucleus"/>
    <property type="evidence" value="ECO:0007669"/>
    <property type="project" value="UniProtKB-SubCell"/>
</dbReference>
<dbReference type="InterPro" id="IPR008967">
    <property type="entry name" value="p53-like_TF_DNA-bd_sf"/>
</dbReference>
<dbReference type="InterPro" id="IPR036960">
    <property type="entry name" value="T-box_sf"/>
</dbReference>
<feature type="region of interest" description="Disordered" evidence="7">
    <location>
        <begin position="126"/>
        <end position="157"/>
    </location>
</feature>
<protein>
    <recommendedName>
        <fullName evidence="8">T-box domain-containing protein</fullName>
    </recommendedName>
</protein>
<dbReference type="AlphaFoldDB" id="A0A9Q0M2W0"/>
<dbReference type="PANTHER" id="PTHR11267">
    <property type="entry name" value="T-BOX PROTEIN-RELATED"/>
    <property type="match status" value="1"/>
</dbReference>
<dbReference type="PROSITE" id="PS50252">
    <property type="entry name" value="TBOX_3"/>
    <property type="match status" value="1"/>
</dbReference>
<dbReference type="GO" id="GO:0000785">
    <property type="term" value="C:chromatin"/>
    <property type="evidence" value="ECO:0007669"/>
    <property type="project" value="TreeGrafter"/>
</dbReference>
<dbReference type="GO" id="GO:0045893">
    <property type="term" value="P:positive regulation of DNA-templated transcription"/>
    <property type="evidence" value="ECO:0007669"/>
    <property type="project" value="InterPro"/>
</dbReference>
<evidence type="ECO:0000259" key="8">
    <source>
        <dbReference type="PROSITE" id="PS50252"/>
    </source>
</evidence>
<evidence type="ECO:0000256" key="7">
    <source>
        <dbReference type="SAM" id="MobiDB-lite"/>
    </source>
</evidence>
<organism evidence="9 10">
    <name type="scientific">Blomia tropicalis</name>
    <name type="common">Mite</name>
    <dbReference type="NCBI Taxonomy" id="40697"/>
    <lineage>
        <taxon>Eukaryota</taxon>
        <taxon>Metazoa</taxon>
        <taxon>Ecdysozoa</taxon>
        <taxon>Arthropoda</taxon>
        <taxon>Chelicerata</taxon>
        <taxon>Arachnida</taxon>
        <taxon>Acari</taxon>
        <taxon>Acariformes</taxon>
        <taxon>Sarcoptiformes</taxon>
        <taxon>Astigmata</taxon>
        <taxon>Glycyphagoidea</taxon>
        <taxon>Echimyopodidae</taxon>
        <taxon>Blomia</taxon>
    </lineage>
</organism>
<evidence type="ECO:0000256" key="1">
    <source>
        <dbReference type="ARBA" id="ARBA00004123"/>
    </source>
</evidence>
<proteinExistence type="predicted"/>
<sequence length="185" mass="18854">MKYRLDVEPYQANESIEMAYPPQPFLLRAADLNYRSAAAAAAAAAASAAANQPQSAYLSALFGPMASAGFFGKMPPNLGLPSGTGSQGSTLPSATTGANSFITAEDVLASHQMAAAAAAAAAAASGNSTTSGGGSVSTQPGGRPPFEPEDDGIEDDPKVTLEAKDLWEKFHSLGTEMVITKSGRR</sequence>
<evidence type="ECO:0000256" key="6">
    <source>
        <dbReference type="PROSITE-ProRule" id="PRU00201"/>
    </source>
</evidence>
<dbReference type="InterPro" id="IPR018186">
    <property type="entry name" value="TF_T-box_CS"/>
</dbReference>
<dbReference type="Gene3D" id="2.60.40.820">
    <property type="entry name" value="Transcription factor, T-box"/>
    <property type="match status" value="1"/>
</dbReference>
<dbReference type="Pfam" id="PF00907">
    <property type="entry name" value="T-box"/>
    <property type="match status" value="1"/>
</dbReference>
<feature type="compositionally biased region" description="Low complexity" evidence="7">
    <location>
        <begin position="126"/>
        <end position="141"/>
    </location>
</feature>
<evidence type="ECO:0000256" key="5">
    <source>
        <dbReference type="ARBA" id="ARBA00023242"/>
    </source>
</evidence>
<reference evidence="9" key="1">
    <citation type="submission" date="2022-12" db="EMBL/GenBank/DDBJ databases">
        <title>Genome assemblies of Blomia tropicalis.</title>
        <authorList>
            <person name="Cui Y."/>
        </authorList>
    </citation>
    <scope>NUCLEOTIDE SEQUENCE</scope>
    <source>
        <tissue evidence="9">Adult mites</tissue>
    </source>
</reference>
<keyword evidence="2" id="KW-0805">Transcription regulation</keyword>
<comment type="caution">
    <text evidence="6">Lacks conserved residue(s) required for the propagation of feature annotation.</text>
</comment>
<dbReference type="InterPro" id="IPR001699">
    <property type="entry name" value="TF_T-box"/>
</dbReference>
<dbReference type="GO" id="GO:0000981">
    <property type="term" value="F:DNA-binding transcription factor activity, RNA polymerase II-specific"/>
    <property type="evidence" value="ECO:0007669"/>
    <property type="project" value="TreeGrafter"/>
</dbReference>
<dbReference type="GO" id="GO:0000978">
    <property type="term" value="F:RNA polymerase II cis-regulatory region sequence-specific DNA binding"/>
    <property type="evidence" value="ECO:0007669"/>
    <property type="project" value="InterPro"/>
</dbReference>
<keyword evidence="3 6" id="KW-0238">DNA-binding</keyword>
<evidence type="ECO:0000256" key="4">
    <source>
        <dbReference type="ARBA" id="ARBA00023163"/>
    </source>
</evidence>
<dbReference type="GO" id="GO:0001708">
    <property type="term" value="P:cell fate specification"/>
    <property type="evidence" value="ECO:0007669"/>
    <property type="project" value="TreeGrafter"/>
</dbReference>
<keyword evidence="10" id="KW-1185">Reference proteome</keyword>
<comment type="caution">
    <text evidence="9">The sequence shown here is derived from an EMBL/GenBank/DDBJ whole genome shotgun (WGS) entry which is preliminary data.</text>
</comment>
<dbReference type="SUPFAM" id="SSF49417">
    <property type="entry name" value="p53-like transcription factors"/>
    <property type="match status" value="1"/>
</dbReference>
<evidence type="ECO:0000256" key="2">
    <source>
        <dbReference type="ARBA" id="ARBA00023015"/>
    </source>
</evidence>
<evidence type="ECO:0000256" key="3">
    <source>
        <dbReference type="ARBA" id="ARBA00023125"/>
    </source>
</evidence>